<gene>
    <name evidence="2" type="ORF">Mia14_0206</name>
</gene>
<feature type="domain" description="Peptidase S9 prolyl oligopeptidase catalytic" evidence="1">
    <location>
        <begin position="104"/>
        <end position="270"/>
    </location>
</feature>
<dbReference type="KEGG" id="marh:Mia14_0206"/>
<dbReference type="EMBL" id="CP019964">
    <property type="protein sequence ID" value="ASI13540.1"/>
    <property type="molecule type" value="Genomic_DNA"/>
</dbReference>
<reference evidence="2 3" key="1">
    <citation type="journal article" date="2017" name="Nat. Commun.">
        <title>'ARMAN' archaea depend on association with euryarchaeal host in culture and in situ.</title>
        <authorList>
            <person name="Golyshina O."/>
            <person name="Toshchakov S."/>
            <person name="Makarova K."/>
            <person name="Gavrilov S."/>
            <person name="Korzhenkov A."/>
            <person name="La Cono V."/>
            <person name="Arcadi E."/>
            <person name="Nechitaylo T."/>
            <person name="Ferrer M."/>
            <person name="Kublanov I."/>
            <person name="Wolf Y."/>
            <person name="Yakimov M."/>
            <person name="Golyshin P."/>
            <person name="Slesarev A."/>
            <person name="Kozyavkin S."/>
        </authorList>
    </citation>
    <scope>NUCLEOTIDE SEQUENCE [LARGE SCALE GENOMIC DNA]</scope>
    <source>
        <strain evidence="2 3">Mia14</strain>
    </source>
</reference>
<dbReference type="InterPro" id="IPR029058">
    <property type="entry name" value="AB_hydrolase_fold"/>
</dbReference>
<dbReference type="Pfam" id="PF00326">
    <property type="entry name" value="Peptidase_S9"/>
    <property type="match status" value="1"/>
</dbReference>
<protein>
    <submittedName>
        <fullName evidence="2">Prolyl aminopeptidase</fullName>
    </submittedName>
</protein>
<organism evidence="2 3">
    <name type="scientific">Candidatus Mancarchaeum acidiphilum</name>
    <dbReference type="NCBI Taxonomy" id="1920749"/>
    <lineage>
        <taxon>Archaea</taxon>
        <taxon>Candidatus Micrarchaeota</taxon>
        <taxon>Candidatus Mancarchaeum</taxon>
    </lineage>
</organism>
<evidence type="ECO:0000259" key="1">
    <source>
        <dbReference type="Pfam" id="PF00326"/>
    </source>
</evidence>
<dbReference type="InterPro" id="IPR001375">
    <property type="entry name" value="Peptidase_S9_cat"/>
</dbReference>
<dbReference type="GO" id="GO:0008236">
    <property type="term" value="F:serine-type peptidase activity"/>
    <property type="evidence" value="ECO:0007669"/>
    <property type="project" value="InterPro"/>
</dbReference>
<accession>A0A218NM39</accession>
<name>A0A218NM39_9ARCH</name>
<dbReference type="GO" id="GO:0004177">
    <property type="term" value="F:aminopeptidase activity"/>
    <property type="evidence" value="ECO:0007669"/>
    <property type="project" value="UniProtKB-KW"/>
</dbReference>
<dbReference type="AlphaFoldDB" id="A0A218NM39"/>
<sequence>MGLCIMATGDWLGTYLIRYKGVLATILYNKSNTNGKLVLLAYGMPGFPPKISDGYIIKLVKLGFSVGIPEYLGTFDSSGRFNFENAATSLAVVASGIKENKCTDLISSSPVSLDIEHVTLIGASFGGSVVLVAAAKSYSVDSVLAIAPVTDYSKKFMEYYGNESVDSTMDLLSKLQKFTWKFDKKDVKLLNEGKLDINPLRHMHELKSKRVALWHGKLDRSVNYLSSVDFFYSLKFFGCDAELNLFPRYRHMGLGMLNNRNLQAKLIKWL</sequence>
<dbReference type="SUPFAM" id="SSF53474">
    <property type="entry name" value="alpha/beta-Hydrolases"/>
    <property type="match status" value="1"/>
</dbReference>
<dbReference type="Proteomes" id="UP000197679">
    <property type="component" value="Chromosome"/>
</dbReference>
<keyword evidence="2" id="KW-0645">Protease</keyword>
<keyword evidence="2" id="KW-0378">Hydrolase</keyword>
<dbReference type="GO" id="GO:0006508">
    <property type="term" value="P:proteolysis"/>
    <property type="evidence" value="ECO:0007669"/>
    <property type="project" value="InterPro"/>
</dbReference>
<keyword evidence="2" id="KW-0031">Aminopeptidase</keyword>
<dbReference type="Gene3D" id="3.40.50.1820">
    <property type="entry name" value="alpha/beta hydrolase"/>
    <property type="match status" value="1"/>
</dbReference>
<keyword evidence="3" id="KW-1185">Reference proteome</keyword>
<proteinExistence type="predicted"/>
<evidence type="ECO:0000313" key="2">
    <source>
        <dbReference type="EMBL" id="ASI13540.1"/>
    </source>
</evidence>
<evidence type="ECO:0000313" key="3">
    <source>
        <dbReference type="Proteomes" id="UP000197679"/>
    </source>
</evidence>